<evidence type="ECO:0000313" key="3">
    <source>
        <dbReference type="Proteomes" id="UP000199021"/>
    </source>
</evidence>
<sequence>MFLAGGALMVLNGLLFSGGTITVVMLSIIAVISIIPIVYAYRLEDEEPSDFV</sequence>
<name>A0A1H9NZ79_9BACT</name>
<keyword evidence="1" id="KW-1133">Transmembrane helix</keyword>
<accession>A0A1H9NZ79</accession>
<gene>
    <name evidence="2" type="ORF">SAMN05444359_14041</name>
</gene>
<feature type="transmembrane region" description="Helical" evidence="1">
    <location>
        <begin position="20"/>
        <end position="41"/>
    </location>
</feature>
<keyword evidence="1" id="KW-0472">Membrane</keyword>
<dbReference type="EMBL" id="FOFB01000040">
    <property type="protein sequence ID" value="SER40643.1"/>
    <property type="molecule type" value="Genomic_DNA"/>
</dbReference>
<reference evidence="3" key="1">
    <citation type="submission" date="2016-10" db="EMBL/GenBank/DDBJ databases">
        <authorList>
            <person name="Varghese N."/>
            <person name="Submissions S."/>
        </authorList>
    </citation>
    <scope>NUCLEOTIDE SEQUENCE [LARGE SCALE GENOMIC DNA]</scope>
    <source>
        <strain evidence="3">DSM 24740</strain>
    </source>
</reference>
<keyword evidence="3" id="KW-1185">Reference proteome</keyword>
<dbReference type="AlphaFoldDB" id="A0A1H9NZ79"/>
<evidence type="ECO:0000313" key="2">
    <source>
        <dbReference type="EMBL" id="SER40643.1"/>
    </source>
</evidence>
<organism evidence="2 3">
    <name type="scientific">Neolewinella agarilytica</name>
    <dbReference type="NCBI Taxonomy" id="478744"/>
    <lineage>
        <taxon>Bacteria</taxon>
        <taxon>Pseudomonadati</taxon>
        <taxon>Bacteroidota</taxon>
        <taxon>Saprospiria</taxon>
        <taxon>Saprospirales</taxon>
        <taxon>Lewinellaceae</taxon>
        <taxon>Neolewinella</taxon>
    </lineage>
</organism>
<evidence type="ECO:0000256" key="1">
    <source>
        <dbReference type="SAM" id="Phobius"/>
    </source>
</evidence>
<keyword evidence="1" id="KW-0812">Transmembrane</keyword>
<proteinExistence type="predicted"/>
<dbReference type="InParanoid" id="A0A1H9NZ79"/>
<protein>
    <submittedName>
        <fullName evidence="2">Uncharacterized protein</fullName>
    </submittedName>
</protein>
<dbReference type="Proteomes" id="UP000199021">
    <property type="component" value="Unassembled WGS sequence"/>
</dbReference>